<dbReference type="Gramene" id="KQL22280">
    <property type="protein sequence ID" value="KQL22280"/>
    <property type="gene ID" value="SETIT_031775mg"/>
</dbReference>
<reference evidence="1" key="2">
    <citation type="submission" date="2018-08" db="UniProtKB">
        <authorList>
            <consortium name="EnsemblPlants"/>
        </authorList>
    </citation>
    <scope>IDENTIFICATION</scope>
    <source>
        <strain evidence="1">Yugu1</strain>
    </source>
</reference>
<dbReference type="HOGENOM" id="CLU_2836025_0_0_1"/>
<evidence type="ECO:0000313" key="1">
    <source>
        <dbReference type="EnsemblPlants" id="KQL22280"/>
    </source>
</evidence>
<dbReference type="AlphaFoldDB" id="K3ZYU3"/>
<sequence>MNDESHDALTYAGRHEAVKQSIQELRTAYTWHGIDSFYYLPPSYHIDCAGELPIDDMYTLVYPAHR</sequence>
<dbReference type="Proteomes" id="UP000004995">
    <property type="component" value="Unassembled WGS sequence"/>
</dbReference>
<dbReference type="EnsemblPlants" id="KQL22280">
    <property type="protein sequence ID" value="KQL22280"/>
    <property type="gene ID" value="SETIT_031775mg"/>
</dbReference>
<accession>K3ZYU3</accession>
<protein>
    <submittedName>
        <fullName evidence="1">Uncharacterized protein</fullName>
    </submittedName>
</protein>
<organism evidence="1 2">
    <name type="scientific">Setaria italica</name>
    <name type="common">Foxtail millet</name>
    <name type="synonym">Panicum italicum</name>
    <dbReference type="NCBI Taxonomy" id="4555"/>
    <lineage>
        <taxon>Eukaryota</taxon>
        <taxon>Viridiplantae</taxon>
        <taxon>Streptophyta</taxon>
        <taxon>Embryophyta</taxon>
        <taxon>Tracheophyta</taxon>
        <taxon>Spermatophyta</taxon>
        <taxon>Magnoliopsida</taxon>
        <taxon>Liliopsida</taxon>
        <taxon>Poales</taxon>
        <taxon>Poaceae</taxon>
        <taxon>PACMAD clade</taxon>
        <taxon>Panicoideae</taxon>
        <taxon>Panicodae</taxon>
        <taxon>Paniceae</taxon>
        <taxon>Cenchrinae</taxon>
        <taxon>Setaria</taxon>
    </lineage>
</organism>
<name>K3ZYU3_SETIT</name>
<dbReference type="EMBL" id="AGNK02000645">
    <property type="status" value="NOT_ANNOTATED_CDS"/>
    <property type="molecule type" value="Genomic_DNA"/>
</dbReference>
<evidence type="ECO:0000313" key="2">
    <source>
        <dbReference type="Proteomes" id="UP000004995"/>
    </source>
</evidence>
<dbReference type="InParanoid" id="K3ZYU3"/>
<proteinExistence type="predicted"/>
<reference evidence="2" key="1">
    <citation type="journal article" date="2012" name="Nat. Biotechnol.">
        <title>Reference genome sequence of the model plant Setaria.</title>
        <authorList>
            <person name="Bennetzen J.L."/>
            <person name="Schmutz J."/>
            <person name="Wang H."/>
            <person name="Percifield R."/>
            <person name="Hawkins J."/>
            <person name="Pontaroli A.C."/>
            <person name="Estep M."/>
            <person name="Feng L."/>
            <person name="Vaughn J.N."/>
            <person name="Grimwood J."/>
            <person name="Jenkins J."/>
            <person name="Barry K."/>
            <person name="Lindquist E."/>
            <person name="Hellsten U."/>
            <person name="Deshpande S."/>
            <person name="Wang X."/>
            <person name="Wu X."/>
            <person name="Mitros T."/>
            <person name="Triplett J."/>
            <person name="Yang X."/>
            <person name="Ye C.Y."/>
            <person name="Mauro-Herrera M."/>
            <person name="Wang L."/>
            <person name="Li P."/>
            <person name="Sharma M."/>
            <person name="Sharma R."/>
            <person name="Ronald P.C."/>
            <person name="Panaud O."/>
            <person name="Kellogg E.A."/>
            <person name="Brutnell T.P."/>
            <person name="Doust A.N."/>
            <person name="Tuskan G.A."/>
            <person name="Rokhsar D."/>
            <person name="Devos K.M."/>
        </authorList>
    </citation>
    <scope>NUCLEOTIDE SEQUENCE [LARGE SCALE GENOMIC DNA]</scope>
    <source>
        <strain evidence="2">cv. Yugu1</strain>
    </source>
</reference>
<keyword evidence="2" id="KW-1185">Reference proteome</keyword>